<gene>
    <name evidence="3" type="ORF">O6C86_05555</name>
</gene>
<evidence type="ECO:0000313" key="3">
    <source>
        <dbReference type="EMBL" id="MCZ4718683.1"/>
    </source>
</evidence>
<reference evidence="3" key="1">
    <citation type="submission" date="2022-12" db="EMBL/GenBank/DDBJ databases">
        <title>Comparative genomics of Legionella pneumophila isolates from the West Bank and Germany support molecular epidemiology of Legionnaires disease.</title>
        <authorList>
            <person name="Zayed A.R."/>
            <person name="Bitar D.M."/>
            <person name="Steinert M."/>
            <person name="Lueck C."/>
            <person name="Brettar I."/>
            <person name="Hoefle M.G."/>
            <person name="Bunk B."/>
        </authorList>
    </citation>
    <scope>NUCLEOTIDE SEQUENCE</scope>
    <source>
        <strain evidence="3">H23</strain>
    </source>
</reference>
<dbReference type="Pfam" id="PF01817">
    <property type="entry name" value="CM_2"/>
    <property type="match status" value="1"/>
</dbReference>
<evidence type="ECO:0000256" key="1">
    <source>
        <dbReference type="ARBA" id="ARBA00012404"/>
    </source>
</evidence>
<comment type="caution">
    <text evidence="3">The sequence shown here is derived from an EMBL/GenBank/DDBJ whole genome shotgun (WGS) entry which is preliminary data.</text>
</comment>
<accession>A0AAP3HBX1</accession>
<dbReference type="RefSeq" id="WP_013101777.1">
    <property type="nucleotide sequence ID" value="NZ_CP114576.1"/>
</dbReference>
<dbReference type="AlphaFoldDB" id="A0AAP3HBX1"/>
<evidence type="ECO:0000313" key="4">
    <source>
        <dbReference type="Proteomes" id="UP001071279"/>
    </source>
</evidence>
<dbReference type="InterPro" id="IPR036263">
    <property type="entry name" value="Chorismate_II_sf"/>
</dbReference>
<dbReference type="GO" id="GO:0004106">
    <property type="term" value="F:chorismate mutase activity"/>
    <property type="evidence" value="ECO:0007669"/>
    <property type="project" value="UniProtKB-EC"/>
</dbReference>
<name>A0AAP3HBX1_LEGPN</name>
<evidence type="ECO:0000259" key="2">
    <source>
        <dbReference type="SMART" id="SM00830"/>
    </source>
</evidence>
<dbReference type="InterPro" id="IPR002701">
    <property type="entry name" value="CM_II_prokaryot"/>
</dbReference>
<dbReference type="Proteomes" id="UP001071279">
    <property type="component" value="Unassembled WGS sequence"/>
</dbReference>
<dbReference type="SMART" id="SM00830">
    <property type="entry name" value="CM_2"/>
    <property type="match status" value="1"/>
</dbReference>
<dbReference type="EMBL" id="JAPXIC010000032">
    <property type="protein sequence ID" value="MCZ4718683.1"/>
    <property type="molecule type" value="Genomic_DNA"/>
</dbReference>
<dbReference type="SUPFAM" id="SSF48600">
    <property type="entry name" value="Chorismate mutase II"/>
    <property type="match status" value="1"/>
</dbReference>
<dbReference type="EC" id="5.4.99.5" evidence="1"/>
<proteinExistence type="predicted"/>
<dbReference type="InterPro" id="IPR036979">
    <property type="entry name" value="CM_dom_sf"/>
</dbReference>
<dbReference type="Gene3D" id="1.20.59.10">
    <property type="entry name" value="Chorismate mutase"/>
    <property type="match status" value="1"/>
</dbReference>
<dbReference type="GO" id="GO:0046417">
    <property type="term" value="P:chorismate metabolic process"/>
    <property type="evidence" value="ECO:0007669"/>
    <property type="project" value="InterPro"/>
</dbReference>
<protein>
    <recommendedName>
        <fullName evidence="1">chorismate mutase</fullName>
        <ecNumber evidence="1">5.4.99.5</ecNumber>
    </recommendedName>
</protein>
<feature type="domain" description="Chorismate mutase" evidence="2">
    <location>
        <begin position="2"/>
        <end position="78"/>
    </location>
</feature>
<organism evidence="3 4">
    <name type="scientific">Legionella pneumophila</name>
    <dbReference type="NCBI Taxonomy" id="446"/>
    <lineage>
        <taxon>Bacteria</taxon>
        <taxon>Pseudomonadati</taxon>
        <taxon>Pseudomonadota</taxon>
        <taxon>Gammaproteobacteria</taxon>
        <taxon>Legionellales</taxon>
        <taxon>Legionellaceae</taxon>
        <taxon>Legionella</taxon>
    </lineage>
</organism>
<sequence>MRTACDELIRLMHMRMDYVHIIASLKFILKKTIYAPSVEKEQCHHLMEMASQFDLDASFIRSFMKVLCKISREAQRKMHVIWSLDKEACVQFLLSQANHIPMLQLNVLKNKLHALNEHALFLCDQLIHLLRFSIRFIDMQIISLFSSVTNTISLSFIKEHFVDWHQFSNKALLYKLFLLMNRFVKKENICC</sequence>